<comment type="caution">
    <text evidence="2">The sequence shown here is derived from an EMBL/GenBank/DDBJ whole genome shotgun (WGS) entry which is preliminary data.</text>
</comment>
<gene>
    <name evidence="2" type="ORF">ACFQ02_03825</name>
</gene>
<protein>
    <submittedName>
        <fullName evidence="2">Phage portal protein</fullName>
    </submittedName>
</protein>
<dbReference type="InterPro" id="IPR006944">
    <property type="entry name" value="Phage/GTA_portal"/>
</dbReference>
<evidence type="ECO:0000313" key="3">
    <source>
        <dbReference type="Proteomes" id="UP001596996"/>
    </source>
</evidence>
<dbReference type="NCBIfam" id="TIGR01540">
    <property type="entry name" value="portal_PBSX"/>
    <property type="match status" value="1"/>
</dbReference>
<comment type="similarity">
    <text evidence="1">Belongs to the phage portal family. PBSX subfamily.</text>
</comment>
<dbReference type="Proteomes" id="UP001596996">
    <property type="component" value="Unassembled WGS sequence"/>
</dbReference>
<evidence type="ECO:0000313" key="2">
    <source>
        <dbReference type="EMBL" id="MFD0965981.1"/>
    </source>
</evidence>
<dbReference type="EMBL" id="JBHTJN010000008">
    <property type="protein sequence ID" value="MFD0965981.1"/>
    <property type="molecule type" value="Genomic_DNA"/>
</dbReference>
<accession>A0ABW3I841</accession>
<dbReference type="Pfam" id="PF04860">
    <property type="entry name" value="Phage_portal"/>
    <property type="match status" value="1"/>
</dbReference>
<organism evidence="2 3">
    <name type="scientific">Seminibacterium arietis</name>
    <dbReference type="NCBI Taxonomy" id="1173502"/>
    <lineage>
        <taxon>Bacteria</taxon>
        <taxon>Pseudomonadati</taxon>
        <taxon>Pseudomonadota</taxon>
        <taxon>Gammaproteobacteria</taxon>
        <taxon>Pasteurellales</taxon>
        <taxon>Pasteurellaceae</taxon>
        <taxon>Seminibacterium</taxon>
    </lineage>
</organism>
<reference evidence="3" key="1">
    <citation type="journal article" date="2019" name="Int. J. Syst. Evol. Microbiol.">
        <title>The Global Catalogue of Microorganisms (GCM) 10K type strain sequencing project: providing services to taxonomists for standard genome sequencing and annotation.</title>
        <authorList>
            <consortium name="The Broad Institute Genomics Platform"/>
            <consortium name="The Broad Institute Genome Sequencing Center for Infectious Disease"/>
            <person name="Wu L."/>
            <person name="Ma J."/>
        </authorList>
    </citation>
    <scope>NUCLEOTIDE SEQUENCE [LARGE SCALE GENOMIC DNA]</scope>
    <source>
        <strain evidence="3">CCUG 61707</strain>
    </source>
</reference>
<dbReference type="RefSeq" id="WP_380819592.1">
    <property type="nucleotide sequence ID" value="NZ_JBHTJN010000008.1"/>
</dbReference>
<evidence type="ECO:0000256" key="1">
    <source>
        <dbReference type="ARBA" id="ARBA00006799"/>
    </source>
</evidence>
<keyword evidence="3" id="KW-1185">Reference proteome</keyword>
<dbReference type="InterPro" id="IPR006430">
    <property type="entry name" value="Phage_portal_PBSX"/>
</dbReference>
<name>A0ABW3I841_9PAST</name>
<sequence>MQFFSFSTEGDFIASPSLDYLPLTIDSQFDCYTPPINRQALARLPFQNAQHSGILHSRANMVSSDYMGGAVLSRMDMRALCLNLIQFGDVGLLKIRNHLGKVCRLAVLSSLHLRVKKNGDFCYLVKKNIDDIDSNEVFHYRKEDIIFIKLYDPIQQIYGSPDYVGGIQSALLNADATVFRRRYFSNGAHMGFILYTTDPALSEEVEDEIKRKIQGSKGIGNFRSMFINIPDGKPDGVKLIPVGDTGTKDEFANIKNISAQDVLTAHRFPPGLGGIIPSVGGFGDPIKARLTYQADEVEPLQAIIAETINNDHDIHRDLKVVFKSRLAE</sequence>
<proteinExistence type="inferred from homology"/>